<dbReference type="Proteomes" id="UP000298347">
    <property type="component" value="Unassembled WGS sequence"/>
</dbReference>
<dbReference type="PANTHER" id="PTHR43358:SF4">
    <property type="entry name" value="ALPHA_BETA HYDROLASE FOLD-1 DOMAIN-CONTAINING PROTEIN"/>
    <property type="match status" value="1"/>
</dbReference>
<reference evidence="2 3" key="1">
    <citation type="journal article" date="2015" name="Int. J. Syst. Evol. Microbiol.">
        <title>Sporolactobacillus shoreae sp. nov. and Sporolactobacillus spathodeae sp. nov., two spore-forming lactic acid bacteria isolated from tree barks in Thailand.</title>
        <authorList>
            <person name="Thamacharoensuk T."/>
            <person name="Kitahara M."/>
            <person name="Ohkuma M."/>
            <person name="Thongchul N."/>
            <person name="Tanasupawat S."/>
        </authorList>
    </citation>
    <scope>NUCLEOTIDE SEQUENCE [LARGE SCALE GENOMIC DNA]</scope>
    <source>
        <strain evidence="2 3">BK92</strain>
    </source>
</reference>
<proteinExistence type="predicted"/>
<dbReference type="RefSeq" id="WP_135349337.1">
    <property type="nucleotide sequence ID" value="NZ_SRJD01000017.1"/>
</dbReference>
<keyword evidence="2" id="KW-0378">Hydrolase</keyword>
<dbReference type="InterPro" id="IPR029058">
    <property type="entry name" value="AB_hydrolase_fold"/>
</dbReference>
<evidence type="ECO:0000313" key="2">
    <source>
        <dbReference type="EMBL" id="TGA97068.1"/>
    </source>
</evidence>
<feature type="domain" description="Serine aminopeptidase S33" evidence="1">
    <location>
        <begin position="123"/>
        <end position="223"/>
    </location>
</feature>
<dbReference type="GO" id="GO:0016787">
    <property type="term" value="F:hydrolase activity"/>
    <property type="evidence" value="ECO:0007669"/>
    <property type="project" value="UniProtKB-KW"/>
</dbReference>
<name>A0A4Z0GL34_9BACL</name>
<evidence type="ECO:0000259" key="1">
    <source>
        <dbReference type="Pfam" id="PF12146"/>
    </source>
</evidence>
<dbReference type="InterPro" id="IPR022742">
    <property type="entry name" value="Hydrolase_4"/>
</dbReference>
<dbReference type="Pfam" id="PF12146">
    <property type="entry name" value="Hydrolase_4"/>
    <property type="match status" value="1"/>
</dbReference>
<dbReference type="EMBL" id="SRJD01000017">
    <property type="protein sequence ID" value="TGA97068.1"/>
    <property type="molecule type" value="Genomic_DNA"/>
</dbReference>
<protein>
    <submittedName>
        <fullName evidence="2">Alpha/beta hydrolase</fullName>
    </submittedName>
</protein>
<sequence length="348" mass="39087">MTPEVQSKENKTPRVKRFIKKEIIISSVVLTSTAAFLKVAADAVGRHFYKLAIARNDKEQLTGVLSSGEKKVPLPESVKQTLKKQTEMKNDFINQNSPKDLFLESRDRLKLHAYLFETHPDSHKWVIPLHGYMNQGSDMFFFAAMFSQQGFNALVPDLRGAGKSEGDYIGMGWDDRLDVVSWINRIIEHDEQAKIVVYGISMGAATAMMTAGEDLPKNVTAIVEDCGYTSVADEFSYELHNLYSLPAFPVLPLADKAIRGKAGFSIYQASSVEQLKKAKVPMLFIHGDKDTYVPTEMVYKVYEAAPVEKELLIVKDAPHASSSFVNPELYFSKIFEFVNKRLDTQTAQ</sequence>
<organism evidence="2 3">
    <name type="scientific">Sporolactobacillus shoreae</name>
    <dbReference type="NCBI Taxonomy" id="1465501"/>
    <lineage>
        <taxon>Bacteria</taxon>
        <taxon>Bacillati</taxon>
        <taxon>Bacillota</taxon>
        <taxon>Bacilli</taxon>
        <taxon>Bacillales</taxon>
        <taxon>Sporolactobacillaceae</taxon>
        <taxon>Sporolactobacillus</taxon>
    </lineage>
</organism>
<accession>A0A4Z0GL34</accession>
<dbReference type="AlphaFoldDB" id="A0A4Z0GL34"/>
<evidence type="ECO:0000313" key="3">
    <source>
        <dbReference type="Proteomes" id="UP000298347"/>
    </source>
</evidence>
<dbReference type="OrthoDB" id="9776685at2"/>
<comment type="caution">
    <text evidence="2">The sequence shown here is derived from an EMBL/GenBank/DDBJ whole genome shotgun (WGS) entry which is preliminary data.</text>
</comment>
<dbReference type="PANTHER" id="PTHR43358">
    <property type="entry name" value="ALPHA/BETA-HYDROLASE"/>
    <property type="match status" value="1"/>
</dbReference>
<gene>
    <name evidence="2" type="ORF">E4665_13310</name>
</gene>
<keyword evidence="3" id="KW-1185">Reference proteome</keyword>
<dbReference type="SUPFAM" id="SSF53474">
    <property type="entry name" value="alpha/beta-Hydrolases"/>
    <property type="match status" value="1"/>
</dbReference>
<dbReference type="Gene3D" id="3.40.50.1820">
    <property type="entry name" value="alpha/beta hydrolase"/>
    <property type="match status" value="1"/>
</dbReference>
<dbReference type="InterPro" id="IPR052920">
    <property type="entry name" value="DNA-binding_regulatory"/>
</dbReference>